<comment type="caution">
    <text evidence="1">The sequence shown here is derived from an EMBL/GenBank/DDBJ whole genome shotgun (WGS) entry which is preliminary data.</text>
</comment>
<dbReference type="EMBL" id="JAHLFU010000058">
    <property type="protein sequence ID" value="MBU3852840.1"/>
    <property type="molecule type" value="Genomic_DNA"/>
</dbReference>
<protein>
    <submittedName>
        <fullName evidence="1">6-bladed beta-propeller</fullName>
    </submittedName>
</protein>
<reference evidence="1" key="1">
    <citation type="journal article" date="2021" name="PeerJ">
        <title>Extensive microbial diversity within the chicken gut microbiome revealed by metagenomics and culture.</title>
        <authorList>
            <person name="Gilroy R."/>
            <person name="Ravi A."/>
            <person name="Getino M."/>
            <person name="Pursley I."/>
            <person name="Horton D.L."/>
            <person name="Alikhan N.F."/>
            <person name="Baker D."/>
            <person name="Gharbi K."/>
            <person name="Hall N."/>
            <person name="Watson M."/>
            <person name="Adriaenssens E.M."/>
            <person name="Foster-Nyarko E."/>
            <person name="Jarju S."/>
            <person name="Secka A."/>
            <person name="Antonio M."/>
            <person name="Oren A."/>
            <person name="Chaudhuri R.R."/>
            <person name="La Ragione R."/>
            <person name="Hildebrand F."/>
            <person name="Pallen M.J."/>
        </authorList>
    </citation>
    <scope>NUCLEOTIDE SEQUENCE</scope>
    <source>
        <strain evidence="1">G3-2149</strain>
    </source>
</reference>
<reference evidence="1" key="2">
    <citation type="submission" date="2021-04" db="EMBL/GenBank/DDBJ databases">
        <authorList>
            <person name="Gilroy R."/>
        </authorList>
    </citation>
    <scope>NUCLEOTIDE SEQUENCE</scope>
    <source>
        <strain evidence="1">G3-2149</strain>
    </source>
</reference>
<accession>A0A9E2L6A4</accession>
<dbReference type="AlphaFoldDB" id="A0A9E2L6A4"/>
<proteinExistence type="predicted"/>
<dbReference type="Pfam" id="PF17170">
    <property type="entry name" value="DUF5128"/>
    <property type="match status" value="1"/>
</dbReference>
<name>A0A9E2L6A4_9BACT</name>
<evidence type="ECO:0000313" key="2">
    <source>
        <dbReference type="Proteomes" id="UP000823865"/>
    </source>
</evidence>
<organism evidence="1 2">
    <name type="scientific">Candidatus Paraprevotella stercoravium</name>
    <dbReference type="NCBI Taxonomy" id="2838725"/>
    <lineage>
        <taxon>Bacteria</taxon>
        <taxon>Pseudomonadati</taxon>
        <taxon>Bacteroidota</taxon>
        <taxon>Bacteroidia</taxon>
        <taxon>Bacteroidales</taxon>
        <taxon>Prevotellaceae</taxon>
        <taxon>Paraprevotella</taxon>
    </lineage>
</organism>
<evidence type="ECO:0000313" key="1">
    <source>
        <dbReference type="EMBL" id="MBU3852840.1"/>
    </source>
</evidence>
<dbReference type="Proteomes" id="UP000823865">
    <property type="component" value="Unassembled WGS sequence"/>
</dbReference>
<gene>
    <name evidence="1" type="ORF">H9789_03250</name>
</gene>
<dbReference type="PROSITE" id="PS51257">
    <property type="entry name" value="PROKAR_LIPOPROTEIN"/>
    <property type="match status" value="1"/>
</dbReference>
<sequence>MHKLIIGFSLCLILLGCTQENEVHEDVVWHLNPTKAQRMDVSQMVDSIFLVPLETNDSCLIKKVRGLQYKYGKFYLNNALNDIQVYDKSGNFLYGTASHIGSGPNDYVSAMSFHILDSISFELCDPVSLKVRNYMHPYGFGKTWNFSESVLPVIQYERLNEDTCVFADTDELKFYSISKNEIIKKAGEEREVQFGKVSWALHREEGYLYYSDIYPSNELYVLNEELEKDLVLLLDFGKYNFSLTDLPEDFSPSYYYSYMEEHTEYAYPFQKYISNNRYIAFFQFEKKLYVAYKSGQYGETLLFKNEPFARPQLMIPHQVQEGKIYYASEPAYLPYVVDTTLMSREDIDRMKHIDEMDNPIIVVYNLR</sequence>